<dbReference type="Proteomes" id="UP001590951">
    <property type="component" value="Unassembled WGS sequence"/>
</dbReference>
<comment type="caution">
    <text evidence="2">The sequence shown here is derived from an EMBL/GenBank/DDBJ whole genome shotgun (WGS) entry which is preliminary data.</text>
</comment>
<accession>A0ABR4B016</accession>
<dbReference type="Pfam" id="PF24840">
    <property type="entry name" value="NTF2_SigF"/>
    <property type="match status" value="1"/>
</dbReference>
<dbReference type="PANTHER" id="PTHR35393:SF1">
    <property type="entry name" value="SNOAL-LIKE DOMAIN-CONTAINING PROTEIN"/>
    <property type="match status" value="1"/>
</dbReference>
<organism evidence="2 3">
    <name type="scientific">Lepraria finkii</name>
    <dbReference type="NCBI Taxonomy" id="1340010"/>
    <lineage>
        <taxon>Eukaryota</taxon>
        <taxon>Fungi</taxon>
        <taxon>Dikarya</taxon>
        <taxon>Ascomycota</taxon>
        <taxon>Pezizomycotina</taxon>
        <taxon>Lecanoromycetes</taxon>
        <taxon>OSLEUM clade</taxon>
        <taxon>Lecanoromycetidae</taxon>
        <taxon>Lecanorales</taxon>
        <taxon>Lecanorineae</taxon>
        <taxon>Stereocaulaceae</taxon>
        <taxon>Lepraria</taxon>
    </lineage>
</organism>
<proteinExistence type="predicted"/>
<evidence type="ECO:0000313" key="2">
    <source>
        <dbReference type="EMBL" id="KAL2051238.1"/>
    </source>
</evidence>
<dbReference type="EMBL" id="JBHFEH010000037">
    <property type="protein sequence ID" value="KAL2051238.1"/>
    <property type="molecule type" value="Genomic_DNA"/>
</dbReference>
<feature type="domain" description="SigF-like NTF2-like" evidence="1">
    <location>
        <begin position="1"/>
        <end position="140"/>
    </location>
</feature>
<dbReference type="InterPro" id="IPR057514">
    <property type="entry name" value="NTF2_SigF"/>
</dbReference>
<name>A0ABR4B016_9LECA</name>
<sequence length="250" mass="28601">MDFPYEELKQVVLNLTENDDPVLHKATVDKYFLPTASFLHPIVNVKSAPDSRETIKKVYAVYKVLTKDVKIYFQNITIDPENTRAVVELEESVSASFVPFGLLHVERVKIITVLDLVKNKRDGKYYISRQYDVIPSDNSRRSFRLGLCMGGGRGCVRLRGAWWEVECRWLGFGEMVDSMAMRESGSRHRKKEDQNSRKAFAASSSTVETSELFFSINPNLFFLTSHHISLRSPPNSSASNFFFNCLIRSL</sequence>
<keyword evidence="3" id="KW-1185">Reference proteome</keyword>
<evidence type="ECO:0000259" key="1">
    <source>
        <dbReference type="Pfam" id="PF24840"/>
    </source>
</evidence>
<evidence type="ECO:0000313" key="3">
    <source>
        <dbReference type="Proteomes" id="UP001590951"/>
    </source>
</evidence>
<dbReference type="PANTHER" id="PTHR35393">
    <property type="entry name" value="CHROMOSOME 1, WHOLE GENOME SHOTGUN SEQUENCE"/>
    <property type="match status" value="1"/>
</dbReference>
<protein>
    <recommendedName>
        <fullName evidence="1">SigF-like NTF2-like domain-containing protein</fullName>
    </recommendedName>
</protein>
<reference evidence="2 3" key="1">
    <citation type="submission" date="2024-09" db="EMBL/GenBank/DDBJ databases">
        <title>Rethinking Asexuality: The Enigmatic Case of Functional Sexual Genes in Lepraria (Stereocaulaceae).</title>
        <authorList>
            <person name="Doellman M."/>
            <person name="Sun Y."/>
            <person name="Barcenas-Pena A."/>
            <person name="Lumbsch H.T."/>
            <person name="Grewe F."/>
        </authorList>
    </citation>
    <scope>NUCLEOTIDE SEQUENCE [LARGE SCALE GENOMIC DNA]</scope>
    <source>
        <strain evidence="2 3">Grewe 0041</strain>
    </source>
</reference>
<gene>
    <name evidence="2" type="ORF">ABVK25_008486</name>
</gene>